<dbReference type="InterPro" id="IPR050491">
    <property type="entry name" value="AmpC-like"/>
</dbReference>
<dbReference type="InterPro" id="IPR012338">
    <property type="entry name" value="Beta-lactam/transpept-like"/>
</dbReference>
<evidence type="ECO:0000259" key="3">
    <source>
        <dbReference type="Pfam" id="PF00144"/>
    </source>
</evidence>
<evidence type="ECO:0000256" key="2">
    <source>
        <dbReference type="SAM" id="MobiDB-lite"/>
    </source>
</evidence>
<evidence type="ECO:0000259" key="4">
    <source>
        <dbReference type="Pfam" id="PF13205"/>
    </source>
</evidence>
<proteinExistence type="predicted"/>
<organism evidence="5 6">
    <name type="scientific">Parachitinimonas caeni</name>
    <dbReference type="NCBI Taxonomy" id="3031301"/>
    <lineage>
        <taxon>Bacteria</taxon>
        <taxon>Pseudomonadati</taxon>
        <taxon>Pseudomonadota</taxon>
        <taxon>Betaproteobacteria</taxon>
        <taxon>Neisseriales</taxon>
        <taxon>Chitinibacteraceae</taxon>
        <taxon>Parachitinimonas</taxon>
    </lineage>
</organism>
<dbReference type="Pfam" id="PF00144">
    <property type="entry name" value="Beta-lactamase"/>
    <property type="match status" value="1"/>
</dbReference>
<dbReference type="GO" id="GO:0016787">
    <property type="term" value="F:hydrolase activity"/>
    <property type="evidence" value="ECO:0007669"/>
    <property type="project" value="UniProtKB-KW"/>
</dbReference>
<evidence type="ECO:0000256" key="1">
    <source>
        <dbReference type="ARBA" id="ARBA00022729"/>
    </source>
</evidence>
<dbReference type="InterPro" id="IPR001466">
    <property type="entry name" value="Beta-lactam-related"/>
</dbReference>
<dbReference type="Gene3D" id="3.40.710.10">
    <property type="entry name" value="DD-peptidase/beta-lactamase superfamily"/>
    <property type="match status" value="1"/>
</dbReference>
<dbReference type="PANTHER" id="PTHR46825">
    <property type="entry name" value="D-ALANYL-D-ALANINE-CARBOXYPEPTIDASE/ENDOPEPTIDASE AMPH"/>
    <property type="match status" value="1"/>
</dbReference>
<dbReference type="InterPro" id="IPR032812">
    <property type="entry name" value="SbsA_Ig"/>
</dbReference>
<feature type="region of interest" description="Disordered" evidence="2">
    <location>
        <begin position="512"/>
        <end position="539"/>
    </location>
</feature>
<reference evidence="5" key="1">
    <citation type="submission" date="2023-03" db="EMBL/GenBank/DDBJ databases">
        <title>Chitinimonas shenzhenensis gen. nov., sp. nov., a novel member of family Burkholderiaceae isolated from activated sludge collected in Shen Zhen, China.</title>
        <authorList>
            <person name="Wang X."/>
        </authorList>
    </citation>
    <scope>NUCLEOTIDE SEQUENCE</scope>
    <source>
        <strain evidence="5">DQS-5</strain>
    </source>
</reference>
<keyword evidence="6" id="KW-1185">Reference proteome</keyword>
<keyword evidence="1" id="KW-0732">Signal</keyword>
<name>A0ABT7DW94_9NEIS</name>
<dbReference type="Pfam" id="PF13205">
    <property type="entry name" value="Big_5"/>
    <property type="match status" value="1"/>
</dbReference>
<dbReference type="Proteomes" id="UP001172778">
    <property type="component" value="Unassembled WGS sequence"/>
</dbReference>
<dbReference type="Gene3D" id="2.60.40.1220">
    <property type="match status" value="1"/>
</dbReference>
<sequence>MAVNSLRVVGLGGAVALTMCLTGCDSDGDSSSPVVQAPCLGPETIQSSAPGAPQVIYTSRSHNSQDAASNSLLLAAFNSALDAGSVDANALVVKDESDRPVAGKVRYDASMKAVVFDPTDPLAANQRYFARLSKGIKGSSGVTLGNEYCWQFKVAASRTDTEAQRQVQLIVDQSTYQYGIPGTIMSVRNADGSTWTTTSGYADITNKQPITGDMRFRIGSNTKVLVATAVLQLAGQGKISLDDPVNKYLANEMKSYMPFYDGNKITVRNLLQHTGGIYNFTLDSTWGNAFISDAFKRYFPQELLIIANNNAKNPNAPVYGTVSYSNTNYVLLGMLIKNVSGTVYEDAIEQWILKANGIRNTFVPRIGDPYVPSPYSHGYYQDSETLTMQDVTLKDPSTVWSSGDIISTTSDLAALGMLVGRGSMITPAMQTERYKFMPFTGNLTYGLGLVKDNYANLIGHQGGMIGYTSQMYYLPDKDATLAFFYNRTLALHDYSDVMTYTVIQKLWPGRPVASGSRIENDRSFGYSGPQGKPGLLSEY</sequence>
<dbReference type="PANTHER" id="PTHR46825:SF7">
    <property type="entry name" value="D-ALANYL-D-ALANINE CARBOXYPEPTIDASE"/>
    <property type="match status" value="1"/>
</dbReference>
<dbReference type="SUPFAM" id="SSF56601">
    <property type="entry name" value="beta-lactamase/transpeptidase-like"/>
    <property type="match status" value="1"/>
</dbReference>
<keyword evidence="5" id="KW-0378">Hydrolase</keyword>
<evidence type="ECO:0000313" key="6">
    <source>
        <dbReference type="Proteomes" id="UP001172778"/>
    </source>
</evidence>
<dbReference type="InterPro" id="IPR014755">
    <property type="entry name" value="Cu-Rt/internalin_Ig-like"/>
</dbReference>
<feature type="domain" description="SbsA Ig-like" evidence="4">
    <location>
        <begin position="52"/>
        <end position="153"/>
    </location>
</feature>
<accession>A0ABT7DW94</accession>
<dbReference type="EMBL" id="JARRAF010000009">
    <property type="protein sequence ID" value="MDK2124327.1"/>
    <property type="molecule type" value="Genomic_DNA"/>
</dbReference>
<comment type="caution">
    <text evidence="5">The sequence shown here is derived from an EMBL/GenBank/DDBJ whole genome shotgun (WGS) entry which is preliminary data.</text>
</comment>
<gene>
    <name evidence="5" type="ORF">PZA18_09720</name>
</gene>
<evidence type="ECO:0000313" key="5">
    <source>
        <dbReference type="EMBL" id="MDK2124327.1"/>
    </source>
</evidence>
<dbReference type="RefSeq" id="WP_284100638.1">
    <property type="nucleotide sequence ID" value="NZ_JARRAF010000009.1"/>
</dbReference>
<feature type="domain" description="Beta-lactamase-related" evidence="3">
    <location>
        <begin position="170"/>
        <end position="488"/>
    </location>
</feature>
<protein>
    <submittedName>
        <fullName evidence="5">Serine hydrolase</fullName>
    </submittedName>
</protein>